<comment type="caution">
    <text evidence="2">The sequence shown here is derived from an EMBL/GenBank/DDBJ whole genome shotgun (WGS) entry which is preliminary data.</text>
</comment>
<feature type="region of interest" description="Disordered" evidence="1">
    <location>
        <begin position="66"/>
        <end position="122"/>
    </location>
</feature>
<feature type="compositionally biased region" description="Basic and acidic residues" evidence="1">
    <location>
        <begin position="102"/>
        <end position="122"/>
    </location>
</feature>
<keyword evidence="3" id="KW-1185">Reference proteome</keyword>
<feature type="region of interest" description="Disordered" evidence="1">
    <location>
        <begin position="1"/>
        <end position="23"/>
    </location>
</feature>
<protein>
    <submittedName>
        <fullName evidence="2">Uncharacterized protein</fullName>
    </submittedName>
</protein>
<reference evidence="2 3" key="1">
    <citation type="submission" date="2024-04" db="EMBL/GenBank/DDBJ databases">
        <title>Phyllosticta paracitricarpa is synonymous to the EU quarantine fungus P. citricarpa based on phylogenomic analyses.</title>
        <authorList>
            <consortium name="Lawrence Berkeley National Laboratory"/>
            <person name="Van ingen-buijs V.A."/>
            <person name="Van westerhoven A.C."/>
            <person name="Haridas S."/>
            <person name="Skiadas P."/>
            <person name="Martin F."/>
            <person name="Groenewald J.Z."/>
            <person name="Crous P.W."/>
            <person name="Seidl M.F."/>
        </authorList>
    </citation>
    <scope>NUCLEOTIDE SEQUENCE [LARGE SCALE GENOMIC DNA]</scope>
    <source>
        <strain evidence="2 3">CPC 17464</strain>
    </source>
</reference>
<dbReference type="GeneID" id="92031197"/>
<dbReference type="RefSeq" id="XP_066654006.1">
    <property type="nucleotide sequence ID" value="XM_066798291.1"/>
</dbReference>
<evidence type="ECO:0000256" key="1">
    <source>
        <dbReference type="SAM" id="MobiDB-lite"/>
    </source>
</evidence>
<dbReference type="Proteomes" id="UP001360953">
    <property type="component" value="Unassembled WGS sequence"/>
</dbReference>
<feature type="compositionally biased region" description="Low complexity" evidence="1">
    <location>
        <begin position="68"/>
        <end position="86"/>
    </location>
</feature>
<proteinExistence type="predicted"/>
<organism evidence="2 3">
    <name type="scientific">Phyllosticta citribraziliensis</name>
    <dbReference type="NCBI Taxonomy" id="989973"/>
    <lineage>
        <taxon>Eukaryota</taxon>
        <taxon>Fungi</taxon>
        <taxon>Dikarya</taxon>
        <taxon>Ascomycota</taxon>
        <taxon>Pezizomycotina</taxon>
        <taxon>Dothideomycetes</taxon>
        <taxon>Dothideomycetes incertae sedis</taxon>
        <taxon>Botryosphaeriales</taxon>
        <taxon>Phyllostictaceae</taxon>
        <taxon>Phyllosticta</taxon>
    </lineage>
</organism>
<accession>A0ABR1LJ88</accession>
<evidence type="ECO:0000313" key="2">
    <source>
        <dbReference type="EMBL" id="KAK7535281.1"/>
    </source>
</evidence>
<name>A0ABR1LJ88_9PEZI</name>
<gene>
    <name evidence="2" type="ORF">J3D65DRAFT_604678</name>
</gene>
<sequence>MSNSWASNARNQPDPQPTSTSSLHACVGGLLISTCPACAGHPQGYRNPICNNCKGMGVVTEMCRQCPSKSSNTSTNTSLAGSPSSYGGYGGYSGYGSSLDQRLSDKHKETKRDEKNQKGGGT</sequence>
<evidence type="ECO:0000313" key="3">
    <source>
        <dbReference type="Proteomes" id="UP001360953"/>
    </source>
</evidence>
<dbReference type="EMBL" id="JBBPEH010000008">
    <property type="protein sequence ID" value="KAK7535281.1"/>
    <property type="molecule type" value="Genomic_DNA"/>
</dbReference>